<gene>
    <name evidence="2" type="ORF">JTE90_011151</name>
</gene>
<evidence type="ECO:0000313" key="3">
    <source>
        <dbReference type="Proteomes" id="UP000827092"/>
    </source>
</evidence>
<feature type="region of interest" description="Disordered" evidence="1">
    <location>
        <begin position="131"/>
        <end position="164"/>
    </location>
</feature>
<dbReference type="Proteomes" id="UP000827092">
    <property type="component" value="Unassembled WGS sequence"/>
</dbReference>
<comment type="caution">
    <text evidence="2">The sequence shown here is derived from an EMBL/GenBank/DDBJ whole genome shotgun (WGS) entry which is preliminary data.</text>
</comment>
<dbReference type="EMBL" id="JAFNEN010000793">
    <property type="protein sequence ID" value="KAG8177272.1"/>
    <property type="molecule type" value="Genomic_DNA"/>
</dbReference>
<evidence type="ECO:0000313" key="2">
    <source>
        <dbReference type="EMBL" id="KAG8177272.1"/>
    </source>
</evidence>
<sequence length="202" mass="22611">MRISHGGVSGFTGLWFGFRTEVFYSVVEKEIHIEKCKQNSQQAFEYSLSLNIYIECIVPVHPIERESRRSLAERGADAGRRSERPLPHLSLWRWLLTFPPVAFCRPLPVRPVERSLPAQLSLFVGGLTKMANKRKTKDKRKPPSSSTSAPQTLTTSESESLSNYDDDVSRSLTFKEKPSWQVSLAALLAAISKGSTGSCKPD</sequence>
<keyword evidence="3" id="KW-1185">Reference proteome</keyword>
<proteinExistence type="predicted"/>
<protein>
    <submittedName>
        <fullName evidence="2">Uncharacterized protein</fullName>
    </submittedName>
</protein>
<evidence type="ECO:0000256" key="1">
    <source>
        <dbReference type="SAM" id="MobiDB-lite"/>
    </source>
</evidence>
<name>A0AAV6U0F3_9ARAC</name>
<feature type="compositionally biased region" description="Basic residues" evidence="1">
    <location>
        <begin position="131"/>
        <end position="142"/>
    </location>
</feature>
<feature type="compositionally biased region" description="Low complexity" evidence="1">
    <location>
        <begin position="152"/>
        <end position="162"/>
    </location>
</feature>
<dbReference type="AlphaFoldDB" id="A0AAV6U0F3"/>
<reference evidence="2 3" key="1">
    <citation type="journal article" date="2022" name="Nat. Ecol. Evol.">
        <title>A masculinizing supergene underlies an exaggerated male reproductive morph in a spider.</title>
        <authorList>
            <person name="Hendrickx F."/>
            <person name="De Corte Z."/>
            <person name="Sonet G."/>
            <person name="Van Belleghem S.M."/>
            <person name="Kostlbacher S."/>
            <person name="Vangestel C."/>
        </authorList>
    </citation>
    <scope>NUCLEOTIDE SEQUENCE [LARGE SCALE GENOMIC DNA]</scope>
    <source>
        <strain evidence="2">W744_W776</strain>
    </source>
</reference>
<accession>A0AAV6U0F3</accession>
<organism evidence="2 3">
    <name type="scientific">Oedothorax gibbosus</name>
    <dbReference type="NCBI Taxonomy" id="931172"/>
    <lineage>
        <taxon>Eukaryota</taxon>
        <taxon>Metazoa</taxon>
        <taxon>Ecdysozoa</taxon>
        <taxon>Arthropoda</taxon>
        <taxon>Chelicerata</taxon>
        <taxon>Arachnida</taxon>
        <taxon>Araneae</taxon>
        <taxon>Araneomorphae</taxon>
        <taxon>Entelegynae</taxon>
        <taxon>Araneoidea</taxon>
        <taxon>Linyphiidae</taxon>
        <taxon>Erigoninae</taxon>
        <taxon>Oedothorax</taxon>
    </lineage>
</organism>